<protein>
    <submittedName>
        <fullName evidence="2">Acetyltransferase (GNAT) domain-containing protein</fullName>
    </submittedName>
</protein>
<dbReference type="InterPro" id="IPR000182">
    <property type="entry name" value="GNAT_dom"/>
</dbReference>
<reference evidence="2" key="1">
    <citation type="submission" date="2022-06" db="EMBL/GenBank/DDBJ databases">
        <title>Genomic Encyclopedia of Archaeal and Bacterial Type Strains, Phase II (KMG-II): from individual species to whole genera.</title>
        <authorList>
            <person name="Goeker M."/>
        </authorList>
    </citation>
    <scope>NUCLEOTIDE SEQUENCE</scope>
    <source>
        <strain evidence="2">DSM 26652</strain>
    </source>
</reference>
<dbReference type="RefSeq" id="WP_253832585.1">
    <property type="nucleotide sequence ID" value="NZ_JAMTCS010000001.1"/>
</dbReference>
<dbReference type="EMBL" id="JAMTCS010000001">
    <property type="protein sequence ID" value="MCP2263265.1"/>
    <property type="molecule type" value="Genomic_DNA"/>
</dbReference>
<dbReference type="PROSITE" id="PS51186">
    <property type="entry name" value="GNAT"/>
    <property type="match status" value="1"/>
</dbReference>
<feature type="domain" description="N-acetyltransferase" evidence="1">
    <location>
        <begin position="67"/>
        <end position="216"/>
    </location>
</feature>
<name>A0A9X2JT97_9MICO</name>
<gene>
    <name evidence="2" type="ORF">APR03_000588</name>
</gene>
<comment type="caution">
    <text evidence="2">The sequence shown here is derived from an EMBL/GenBank/DDBJ whole genome shotgun (WGS) entry which is preliminary data.</text>
</comment>
<accession>A0A9X2JT97</accession>
<organism evidence="2 3">
    <name type="scientific">Promicromonospora thailandica</name>
    <dbReference type="NCBI Taxonomy" id="765201"/>
    <lineage>
        <taxon>Bacteria</taxon>
        <taxon>Bacillati</taxon>
        <taxon>Actinomycetota</taxon>
        <taxon>Actinomycetes</taxon>
        <taxon>Micrococcales</taxon>
        <taxon>Promicromonosporaceae</taxon>
        <taxon>Promicromonospora</taxon>
    </lineage>
</organism>
<dbReference type="Pfam" id="PF00583">
    <property type="entry name" value="Acetyltransf_1"/>
    <property type="match status" value="1"/>
</dbReference>
<keyword evidence="3" id="KW-1185">Reference proteome</keyword>
<dbReference type="Gene3D" id="3.40.630.30">
    <property type="match status" value="1"/>
</dbReference>
<dbReference type="Proteomes" id="UP001139493">
    <property type="component" value="Unassembled WGS sequence"/>
</dbReference>
<dbReference type="GO" id="GO:0016747">
    <property type="term" value="F:acyltransferase activity, transferring groups other than amino-acyl groups"/>
    <property type="evidence" value="ECO:0007669"/>
    <property type="project" value="InterPro"/>
</dbReference>
<dbReference type="SUPFAM" id="SSF55729">
    <property type="entry name" value="Acyl-CoA N-acyltransferases (Nat)"/>
    <property type="match status" value="1"/>
</dbReference>
<dbReference type="AlphaFoldDB" id="A0A9X2JT97"/>
<evidence type="ECO:0000313" key="2">
    <source>
        <dbReference type="EMBL" id="MCP2263265.1"/>
    </source>
</evidence>
<proteinExistence type="predicted"/>
<evidence type="ECO:0000259" key="1">
    <source>
        <dbReference type="PROSITE" id="PS51186"/>
    </source>
</evidence>
<dbReference type="InterPro" id="IPR016181">
    <property type="entry name" value="Acyl_CoA_acyltransferase"/>
</dbReference>
<evidence type="ECO:0000313" key="3">
    <source>
        <dbReference type="Proteomes" id="UP001139493"/>
    </source>
</evidence>
<sequence length="216" mass="23259">MTYDLIDRVLAFYRDRGAPMAVLQIAPSVLPADWDDISAAHGLEEGSSWAKLGAPIEETRTTALTDLRVGPVTEGEAVEWAALVTGQFGMDNEHLVAMLAQSFHNPAATPFAAWDGNHMVAGASLYVYGTVASLNSGATLQAHRGRGAQSALIAARLRAAREAGATWAIGEAALPEPGRSNPSLDNQLRAGLQVLYHRWNWIWRAEGDIERSADEQ</sequence>